<evidence type="ECO:0000313" key="3">
    <source>
        <dbReference type="EMBL" id="PWK95730.1"/>
    </source>
</evidence>
<sequence length="521" mass="57440">MHFGKYYVVNRNIMTQLKSLFYSAIAGLIVASLSAYADETRPVRIAAPFEIKGTDPALSGDILLRMDVVETLVETDITGAPVPALAESWQASPDGLQWRFRLRANAHFHDGSLVTAESVVKSLNIARSKPGLLDKAPITSIVGEDRQVTITLSEPFTPLLAVLAESRSQILALASWDNANAVTRIIGSGPFQLVRFQPPQTLSVKRFEGYWGSKPAVVNAEFLSAGRAETRALLAESGDADYVFNLDAASRQRLSQKKSLQLLTVSVPRTVMLKLNLAHPFLKEQTTREALSLAINRDALANAILRYPGAATQMFPPSMAEWHNPALPALDFSPQRATALLTQSGWKPGQDGILVRDGQRFTLTLLTYPDRPELPLIAMVIQQQLRQTGIDVVINSTNSSEIPARHHDGSLQMALFACNFALTPDPTGTLLQDYGTQGGDWGAMNWHDKAFGEALSTLSRRYDVAMRQKAREVITSTLQRDLPVIPIAWYQQSAAVNVNLTSVTLDPFERHFGLRDMRWVK</sequence>
<evidence type="ECO:0000259" key="2">
    <source>
        <dbReference type="Pfam" id="PF00496"/>
    </source>
</evidence>
<evidence type="ECO:0000313" key="4">
    <source>
        <dbReference type="Proteomes" id="UP000245981"/>
    </source>
</evidence>
<keyword evidence="1" id="KW-0472">Membrane</keyword>
<comment type="caution">
    <text evidence="3">The sequence shown here is derived from an EMBL/GenBank/DDBJ whole genome shotgun (WGS) entry which is preliminary data.</text>
</comment>
<reference evidence="3 4" key="1">
    <citation type="submission" date="2018-05" db="EMBL/GenBank/DDBJ databases">
        <title>Genomic Encyclopedia of Type Strains, Phase IV (KMG-V): Genome sequencing to study the core and pangenomes of soil and plant-associated prokaryotes.</title>
        <authorList>
            <person name="Whitman W."/>
        </authorList>
    </citation>
    <scope>NUCLEOTIDE SEQUENCE [LARGE SCALE GENOMIC DNA]</scope>
    <source>
        <strain evidence="3 4">PNA 200-10</strain>
    </source>
</reference>
<keyword evidence="1" id="KW-1133">Transmembrane helix</keyword>
<dbReference type="Gene3D" id="3.40.190.10">
    <property type="entry name" value="Periplasmic binding protein-like II"/>
    <property type="match status" value="1"/>
</dbReference>
<dbReference type="PIRSF" id="PIRSF002741">
    <property type="entry name" value="MppA"/>
    <property type="match status" value="1"/>
</dbReference>
<proteinExistence type="predicted"/>
<feature type="domain" description="Solute-binding protein family 5" evidence="2">
    <location>
        <begin position="81"/>
        <end position="438"/>
    </location>
</feature>
<protein>
    <submittedName>
        <fullName evidence="3">Peptide/nickel transport system substrate-binding protein</fullName>
    </submittedName>
</protein>
<evidence type="ECO:0000256" key="1">
    <source>
        <dbReference type="SAM" id="Phobius"/>
    </source>
</evidence>
<keyword evidence="1" id="KW-0812">Transmembrane</keyword>
<dbReference type="PANTHER" id="PTHR30290:SF83">
    <property type="entry name" value="ABC TRANSPORTER SUBSTRATE-BINDING PROTEIN"/>
    <property type="match status" value="1"/>
</dbReference>
<name>A0A2V2B7F1_9GAMM</name>
<dbReference type="InterPro" id="IPR000914">
    <property type="entry name" value="SBP_5_dom"/>
</dbReference>
<dbReference type="InterPro" id="IPR030678">
    <property type="entry name" value="Peptide/Ni-bd"/>
</dbReference>
<dbReference type="Gene3D" id="3.10.105.10">
    <property type="entry name" value="Dipeptide-binding Protein, Domain 3"/>
    <property type="match status" value="1"/>
</dbReference>
<dbReference type="GO" id="GO:0015833">
    <property type="term" value="P:peptide transport"/>
    <property type="evidence" value="ECO:0007669"/>
    <property type="project" value="TreeGrafter"/>
</dbReference>
<dbReference type="Proteomes" id="UP000245981">
    <property type="component" value="Unassembled WGS sequence"/>
</dbReference>
<dbReference type="Pfam" id="PF00496">
    <property type="entry name" value="SBP_bac_5"/>
    <property type="match status" value="1"/>
</dbReference>
<dbReference type="AlphaFoldDB" id="A0A2V2B7F1"/>
<dbReference type="CDD" id="cd08490">
    <property type="entry name" value="PBP2_NikA_DppA_OppA_like_3"/>
    <property type="match status" value="1"/>
</dbReference>
<dbReference type="GO" id="GO:0043190">
    <property type="term" value="C:ATP-binding cassette (ABC) transporter complex"/>
    <property type="evidence" value="ECO:0007669"/>
    <property type="project" value="InterPro"/>
</dbReference>
<dbReference type="GO" id="GO:0030288">
    <property type="term" value="C:outer membrane-bounded periplasmic space"/>
    <property type="evidence" value="ECO:0007669"/>
    <property type="project" value="UniProtKB-ARBA"/>
</dbReference>
<dbReference type="GO" id="GO:1904680">
    <property type="term" value="F:peptide transmembrane transporter activity"/>
    <property type="evidence" value="ECO:0007669"/>
    <property type="project" value="TreeGrafter"/>
</dbReference>
<dbReference type="STRING" id="574096.HA38_03620"/>
<dbReference type="SUPFAM" id="SSF53850">
    <property type="entry name" value="Periplasmic binding protein-like II"/>
    <property type="match status" value="1"/>
</dbReference>
<gene>
    <name evidence="3" type="ORF">C7431_107130</name>
</gene>
<accession>A0A2V2B7F1</accession>
<organism evidence="3 4">
    <name type="scientific">Pantoea allii</name>
    <dbReference type="NCBI Taxonomy" id="574096"/>
    <lineage>
        <taxon>Bacteria</taxon>
        <taxon>Pseudomonadati</taxon>
        <taxon>Pseudomonadota</taxon>
        <taxon>Gammaproteobacteria</taxon>
        <taxon>Enterobacterales</taxon>
        <taxon>Erwiniaceae</taxon>
        <taxon>Pantoea</taxon>
    </lineage>
</organism>
<dbReference type="InterPro" id="IPR039424">
    <property type="entry name" value="SBP_5"/>
</dbReference>
<dbReference type="PANTHER" id="PTHR30290">
    <property type="entry name" value="PERIPLASMIC BINDING COMPONENT OF ABC TRANSPORTER"/>
    <property type="match status" value="1"/>
</dbReference>
<feature type="transmembrane region" description="Helical" evidence="1">
    <location>
        <begin position="20"/>
        <end position="37"/>
    </location>
</feature>
<dbReference type="EMBL" id="QGHF01000007">
    <property type="protein sequence ID" value="PWK95730.1"/>
    <property type="molecule type" value="Genomic_DNA"/>
</dbReference>